<dbReference type="PANTHER" id="PTHR22847:SF637">
    <property type="entry name" value="WD REPEAT DOMAIN 5B"/>
    <property type="match status" value="1"/>
</dbReference>
<feature type="repeat" description="WD" evidence="3">
    <location>
        <begin position="353"/>
        <end position="394"/>
    </location>
</feature>
<dbReference type="InterPro" id="IPR001680">
    <property type="entry name" value="WD40_rpt"/>
</dbReference>
<dbReference type="AlphaFoldDB" id="A0A518B577"/>
<proteinExistence type="predicted"/>
<dbReference type="InterPro" id="IPR036322">
    <property type="entry name" value="WD40_repeat_dom_sf"/>
</dbReference>
<dbReference type="KEGG" id="knv:Pan216_29680"/>
<evidence type="ECO:0000313" key="6">
    <source>
        <dbReference type="EMBL" id="QDU62102.1"/>
    </source>
</evidence>
<dbReference type="PANTHER" id="PTHR22847">
    <property type="entry name" value="WD40 REPEAT PROTEIN"/>
    <property type="match status" value="1"/>
</dbReference>
<name>A0A518B577_9BACT</name>
<reference evidence="6 7" key="1">
    <citation type="submission" date="2019-02" db="EMBL/GenBank/DDBJ databases">
        <title>Deep-cultivation of Planctomycetes and their phenomic and genomic characterization uncovers novel biology.</title>
        <authorList>
            <person name="Wiegand S."/>
            <person name="Jogler M."/>
            <person name="Boedeker C."/>
            <person name="Pinto D."/>
            <person name="Vollmers J."/>
            <person name="Rivas-Marin E."/>
            <person name="Kohn T."/>
            <person name="Peeters S.H."/>
            <person name="Heuer A."/>
            <person name="Rast P."/>
            <person name="Oberbeckmann S."/>
            <person name="Bunk B."/>
            <person name="Jeske O."/>
            <person name="Meyerdierks A."/>
            <person name="Storesund J.E."/>
            <person name="Kallscheuer N."/>
            <person name="Luecker S."/>
            <person name="Lage O.M."/>
            <person name="Pohl T."/>
            <person name="Merkel B.J."/>
            <person name="Hornburger P."/>
            <person name="Mueller R.-W."/>
            <person name="Bruemmer F."/>
            <person name="Labrenz M."/>
            <person name="Spormann A.M."/>
            <person name="Op den Camp H."/>
            <person name="Overmann J."/>
            <person name="Amann R."/>
            <person name="Jetten M.S.M."/>
            <person name="Mascher T."/>
            <person name="Medema M.H."/>
            <person name="Devos D.P."/>
            <person name="Kaster A.-K."/>
            <person name="Ovreas L."/>
            <person name="Rohde M."/>
            <person name="Galperin M.Y."/>
            <person name="Jogler C."/>
        </authorList>
    </citation>
    <scope>NUCLEOTIDE SEQUENCE [LARGE SCALE GENOMIC DNA]</scope>
    <source>
        <strain evidence="6 7">Pan216</strain>
    </source>
</reference>
<keyword evidence="4" id="KW-0732">Signal</keyword>
<dbReference type="OrthoDB" id="226265at2"/>
<dbReference type="InterPro" id="IPR020472">
    <property type="entry name" value="WD40_PAC1"/>
</dbReference>
<keyword evidence="2" id="KW-0677">Repeat</keyword>
<dbReference type="CDD" id="cd00200">
    <property type="entry name" value="WD40"/>
    <property type="match status" value="1"/>
</dbReference>
<dbReference type="InterPro" id="IPR011429">
    <property type="entry name" value="Cyt_c_Planctomycete-type"/>
</dbReference>
<evidence type="ECO:0000256" key="3">
    <source>
        <dbReference type="PROSITE-ProRule" id="PRU00221"/>
    </source>
</evidence>
<dbReference type="InterPro" id="IPR015943">
    <property type="entry name" value="WD40/YVTN_repeat-like_dom_sf"/>
</dbReference>
<evidence type="ECO:0000256" key="2">
    <source>
        <dbReference type="ARBA" id="ARBA00022737"/>
    </source>
</evidence>
<dbReference type="EMBL" id="CP036279">
    <property type="protein sequence ID" value="QDU62102.1"/>
    <property type="molecule type" value="Genomic_DNA"/>
</dbReference>
<sequence precursor="true">MTRTCSIAAVLLWTTSVVAESPKVDFNDDVTPILNKYCVGCHSADNDEGGLDLETHAAMLSGGKRGPAFVAGKPDESLLVLLVEKKKKPFMPPEDEPQPSPAEIAVLRRWVEAGALAPKTKAEFKLVTPKIKPRRPPVRSINSVAFAPDGKLVAYGTQGVITLVDPKTGFIVRQLEGITGPVNGLEFSRDGKTLVVAAGEPGLFGEATLWNVADGKRRKTFKGHRDNLYVATLTPDEVTLATAGYDKDIILWDVESGEENGALTGHQDAIFGLAFSPDGKFLASASGDRTVKLWDPVYYERLDTFSHAHKGLNALAFHPDSHRLAAAGIDRQIRVWKLSDTGKEGSNRLLQTQFAHETPIVDLAYTPDGKALLTTAEDRTIKVWDANTLKQRQLFEKQPDWVHGLAIASDNKQLLVGRHDGSLGIYQIGGDAKGQPLVARVKPPEKPEISSLSQRGVKRGTSARIVVRGKHLATAEEVSFTNRKITGTIAKEPAPKANEVAIEVTIPESVGPNKYELSLKTKGGTSGRLPLWVDTLPQSFEQEPNQTGAQANNVATPTGFWGTLQTQGDVDVVGFDVRKGQTIVVETAANRLGSKLDPVVTIRDPAGRILTQSNNYHMNPDPVLTFTAPAEGRYHATIHDLKFAGSGNHFYRMAIGDFPFVTGVYPLAVAPKKETELTLSGYNLEPNESVKVSPPDGSSASVFLDPNRYRYFERPSVSVVDLPQALEAEPNDTASTATAMMAPGVAHGRILTKDDARSLDADLYRFRAKKGQTFIIETEASRRRSPVDTKIEVLDASGKPIERLWLRAILDCVVDFRHINSDQAGLRTSHMLEFELNQLVYLNGDVGKIFRLPRGPDSDFLFYTNRGKRRAYFDTNATAHAKDDPAYLVEPHPPGTKLAPNGLPVFKLHYANDDAGDREIGADSRLFFTAPADGDYLVRVEDTYGRSGPEFAYRLTVRPPAPDFSVSNGFRSGKINAGSGKEMKFSANRVDGFDGPIAVTIEGLPKGYSVSSPTVIEAGHAEAWAVLRAAVDAPKTTPEEWKKVKITASAMIAGKTVSHPVAGITNVTIGPKPKILVHLYPAEVTVRPDSTTPIKLRVDRDGYTGPIRFDDRNLPHGMRVDNIGLNGILLTPNDTERTLYLRCDRWVQAMKRPFFLVSHHDGRQASNSVTIEVVTDTKLADAKAAGK</sequence>
<organism evidence="6 7">
    <name type="scientific">Kolteria novifilia</name>
    <dbReference type="NCBI Taxonomy" id="2527975"/>
    <lineage>
        <taxon>Bacteria</taxon>
        <taxon>Pseudomonadati</taxon>
        <taxon>Planctomycetota</taxon>
        <taxon>Planctomycetia</taxon>
        <taxon>Kolteriales</taxon>
        <taxon>Kolteriaceae</taxon>
        <taxon>Kolteria</taxon>
    </lineage>
</organism>
<protein>
    <submittedName>
        <fullName evidence="6">WD domain, G-beta repeat</fullName>
    </submittedName>
</protein>
<dbReference type="Pfam" id="PF00400">
    <property type="entry name" value="WD40"/>
    <property type="match status" value="4"/>
</dbReference>
<evidence type="ECO:0000259" key="5">
    <source>
        <dbReference type="Pfam" id="PF07635"/>
    </source>
</evidence>
<accession>A0A518B577</accession>
<dbReference type="Proteomes" id="UP000317093">
    <property type="component" value="Chromosome"/>
</dbReference>
<evidence type="ECO:0000256" key="4">
    <source>
        <dbReference type="SAM" id="SignalP"/>
    </source>
</evidence>
<dbReference type="InterPro" id="IPR019775">
    <property type="entry name" value="WD40_repeat_CS"/>
</dbReference>
<keyword evidence="1 3" id="KW-0853">WD repeat</keyword>
<dbReference type="PROSITE" id="PS50082">
    <property type="entry name" value="WD_REPEATS_2"/>
    <property type="match status" value="4"/>
</dbReference>
<evidence type="ECO:0000256" key="1">
    <source>
        <dbReference type="ARBA" id="ARBA00022574"/>
    </source>
</evidence>
<feature type="domain" description="Cytochrome C Planctomycete-type" evidence="5">
    <location>
        <begin position="38"/>
        <end position="95"/>
    </location>
</feature>
<gene>
    <name evidence="6" type="ORF">Pan216_29680</name>
</gene>
<feature type="repeat" description="WD" evidence="3">
    <location>
        <begin position="221"/>
        <end position="262"/>
    </location>
</feature>
<feature type="repeat" description="WD" evidence="3">
    <location>
        <begin position="263"/>
        <end position="295"/>
    </location>
</feature>
<feature type="repeat" description="WD" evidence="3">
    <location>
        <begin position="305"/>
        <end position="346"/>
    </location>
</feature>
<evidence type="ECO:0000313" key="7">
    <source>
        <dbReference type="Proteomes" id="UP000317093"/>
    </source>
</evidence>
<dbReference type="Gene3D" id="2.130.10.10">
    <property type="entry name" value="YVTN repeat-like/Quinoprotein amine dehydrogenase"/>
    <property type="match status" value="2"/>
</dbReference>
<dbReference type="PROSITE" id="PS00678">
    <property type="entry name" value="WD_REPEATS_1"/>
    <property type="match status" value="2"/>
</dbReference>
<dbReference type="PROSITE" id="PS50294">
    <property type="entry name" value="WD_REPEATS_REGION"/>
    <property type="match status" value="4"/>
</dbReference>
<feature type="chain" id="PRO_5021922016" evidence="4">
    <location>
        <begin position="20"/>
        <end position="1187"/>
    </location>
</feature>
<dbReference type="RefSeq" id="WP_145258604.1">
    <property type="nucleotide sequence ID" value="NZ_CP036279.1"/>
</dbReference>
<keyword evidence="7" id="KW-1185">Reference proteome</keyword>
<dbReference type="PRINTS" id="PR00320">
    <property type="entry name" value="GPROTEINBRPT"/>
</dbReference>
<dbReference type="SMART" id="SM00320">
    <property type="entry name" value="WD40"/>
    <property type="match status" value="7"/>
</dbReference>
<dbReference type="Gene3D" id="2.60.120.380">
    <property type="match status" value="3"/>
</dbReference>
<dbReference type="SUPFAM" id="SSF50978">
    <property type="entry name" value="WD40 repeat-like"/>
    <property type="match status" value="1"/>
</dbReference>
<feature type="signal peptide" evidence="4">
    <location>
        <begin position="1"/>
        <end position="19"/>
    </location>
</feature>
<dbReference type="Pfam" id="PF07635">
    <property type="entry name" value="PSCyt1"/>
    <property type="match status" value="1"/>
</dbReference>